<reference evidence="3" key="1">
    <citation type="submission" date="2015-07" db="EMBL/GenBank/DDBJ databases">
        <authorList>
            <person name="Rodrigo-Torres Lidia"/>
            <person name="Arahal R.David."/>
        </authorList>
    </citation>
    <scope>NUCLEOTIDE SEQUENCE [LARGE SCALE GENOMIC DNA]</scope>
    <source>
        <strain evidence="3">CECT 5112</strain>
    </source>
</reference>
<dbReference type="EMBL" id="CXWD01000007">
    <property type="protein sequence ID" value="CTQ69858.1"/>
    <property type="molecule type" value="Genomic_DNA"/>
</dbReference>
<dbReference type="Pfam" id="PF13460">
    <property type="entry name" value="NAD_binding_10"/>
    <property type="match status" value="1"/>
</dbReference>
<dbReference type="EC" id="1.7.-.-" evidence="2"/>
<dbReference type="STRING" id="388408.LAX5112_02281"/>
<dbReference type="SUPFAM" id="SSF51735">
    <property type="entry name" value="NAD(P)-binding Rossmann-fold domains"/>
    <property type="match status" value="1"/>
</dbReference>
<proteinExistence type="predicted"/>
<dbReference type="AlphaFoldDB" id="A0A0M7A473"/>
<evidence type="ECO:0000313" key="3">
    <source>
        <dbReference type="Proteomes" id="UP000053235"/>
    </source>
</evidence>
<dbReference type="PANTHER" id="PTHR43162">
    <property type="match status" value="1"/>
</dbReference>
<keyword evidence="3" id="KW-1185">Reference proteome</keyword>
<dbReference type="OrthoDB" id="109735at2"/>
<gene>
    <name evidence="2" type="primary">azoB_1</name>
    <name evidence="2" type="ORF">LAX5112_02281</name>
</gene>
<dbReference type="GO" id="GO:0016491">
    <property type="term" value="F:oxidoreductase activity"/>
    <property type="evidence" value="ECO:0007669"/>
    <property type="project" value="UniProtKB-KW"/>
</dbReference>
<keyword evidence="2" id="KW-0560">Oxidoreductase</keyword>
<dbReference type="InterPro" id="IPR051604">
    <property type="entry name" value="Ergot_Alk_Oxidoreductase"/>
</dbReference>
<dbReference type="InterPro" id="IPR036291">
    <property type="entry name" value="NAD(P)-bd_dom_sf"/>
</dbReference>
<accession>A0A0M7A473</accession>
<dbReference type="Gene3D" id="3.40.50.720">
    <property type="entry name" value="NAD(P)-binding Rossmann-like Domain"/>
    <property type="match status" value="1"/>
</dbReference>
<sequence length="275" mass="29444">MQNKTILVIGATGKTGSRIAKSLEDKGISIRRGSRSAPVPFDWDQPQTWGPALDGVSAVYVSYFPDIAFPGAVEQVEAFTKMAKDAGVEKLVLLTGRGEHHAERAENIVRKSGVAFTIVRAAWFAQNYSEGALFGPVMAGVLPMPGGEVREPIVDVDDIAAVAVAALTEDGHDGELYEVTGPRLMSFADMAQELSTAIGRPVQHLPISFEEFHAEVARSSGEMIAGVITEIARETLDGRNAHLTDGVQRALGRPPRDFKDYARDAARSGAWSAAA</sequence>
<evidence type="ECO:0000313" key="2">
    <source>
        <dbReference type="EMBL" id="CTQ69858.1"/>
    </source>
</evidence>
<name>A0A0M7A473_9HYPH</name>
<dbReference type="InterPro" id="IPR016040">
    <property type="entry name" value="NAD(P)-bd_dom"/>
</dbReference>
<dbReference type="Proteomes" id="UP000053235">
    <property type="component" value="Unassembled WGS sequence"/>
</dbReference>
<dbReference type="RefSeq" id="WP_055671893.1">
    <property type="nucleotide sequence ID" value="NZ_CXWD01000007.1"/>
</dbReference>
<organism evidence="2 3">
    <name type="scientific">Roseibium alexandrii</name>
    <dbReference type="NCBI Taxonomy" id="388408"/>
    <lineage>
        <taxon>Bacteria</taxon>
        <taxon>Pseudomonadati</taxon>
        <taxon>Pseudomonadota</taxon>
        <taxon>Alphaproteobacteria</taxon>
        <taxon>Hyphomicrobiales</taxon>
        <taxon>Stappiaceae</taxon>
        <taxon>Roseibium</taxon>
    </lineage>
</organism>
<feature type="domain" description="NAD(P)-binding" evidence="1">
    <location>
        <begin position="10"/>
        <end position="169"/>
    </location>
</feature>
<evidence type="ECO:0000259" key="1">
    <source>
        <dbReference type="Pfam" id="PF13460"/>
    </source>
</evidence>
<dbReference type="Gene3D" id="3.90.25.10">
    <property type="entry name" value="UDP-galactose 4-epimerase, domain 1"/>
    <property type="match status" value="1"/>
</dbReference>
<dbReference type="PANTHER" id="PTHR43162:SF1">
    <property type="entry name" value="PRESTALK A DIFFERENTIATION PROTEIN A"/>
    <property type="match status" value="1"/>
</dbReference>
<protein>
    <submittedName>
        <fullName evidence="2">NAD(P)H azoreductase</fullName>
        <ecNumber evidence="2">1.7.-.-</ecNumber>
    </submittedName>
</protein>